<evidence type="ECO:0000256" key="3">
    <source>
        <dbReference type="ARBA" id="ARBA00022692"/>
    </source>
</evidence>
<dbReference type="PANTHER" id="PTHR12677">
    <property type="entry name" value="GOLGI APPARATUS MEMBRANE PROTEIN TVP38-RELATED"/>
    <property type="match status" value="1"/>
</dbReference>
<evidence type="ECO:0000256" key="2">
    <source>
        <dbReference type="ARBA" id="ARBA00022475"/>
    </source>
</evidence>
<dbReference type="Pfam" id="PF09335">
    <property type="entry name" value="VTT_dom"/>
    <property type="match status" value="1"/>
</dbReference>
<dbReference type="GO" id="GO:0005886">
    <property type="term" value="C:plasma membrane"/>
    <property type="evidence" value="ECO:0007669"/>
    <property type="project" value="UniProtKB-SubCell"/>
</dbReference>
<dbReference type="EMBL" id="HBGU01037241">
    <property type="protein sequence ID" value="CAD9463445.1"/>
    <property type="molecule type" value="Transcribed_RNA"/>
</dbReference>
<keyword evidence="2" id="KW-1003">Cell membrane</keyword>
<dbReference type="InterPro" id="IPR032816">
    <property type="entry name" value="VTT_dom"/>
</dbReference>
<sequence length="228" mass="24243">MASAATKMVEFSGNLTAHSVEFFKGLESLGWAGQAVYVLGLGVYTMLCLPTTPVEVAFGFIFKAVPVRATGLSALGKTVGSIAALLVGRRLLKPLIERWASSTGGPLRRRLIHELRNNPIQTMSLLRATPGLPTPFKVYGLCLFPSELVPVSTYAGIAITFNVAWSLVWSLAGSSARGMEDLSNGGGGGAFATKVSILLVLFVLFTMFARYAKEQLSLTPGEDTGLLD</sequence>
<evidence type="ECO:0000259" key="7">
    <source>
        <dbReference type="Pfam" id="PF09335"/>
    </source>
</evidence>
<feature type="transmembrane region" description="Helical" evidence="6">
    <location>
        <begin position="151"/>
        <end position="171"/>
    </location>
</feature>
<gene>
    <name evidence="8" type="ORF">CBRE1094_LOCUS20390</name>
</gene>
<evidence type="ECO:0000256" key="4">
    <source>
        <dbReference type="ARBA" id="ARBA00022989"/>
    </source>
</evidence>
<dbReference type="InterPro" id="IPR015414">
    <property type="entry name" value="TMEM64"/>
</dbReference>
<evidence type="ECO:0000256" key="1">
    <source>
        <dbReference type="ARBA" id="ARBA00004651"/>
    </source>
</evidence>
<protein>
    <recommendedName>
        <fullName evidence="7">VTT domain-containing protein</fullName>
    </recommendedName>
</protein>
<organism evidence="8">
    <name type="scientific">Haptolina brevifila</name>
    <dbReference type="NCBI Taxonomy" id="156173"/>
    <lineage>
        <taxon>Eukaryota</taxon>
        <taxon>Haptista</taxon>
        <taxon>Haptophyta</taxon>
        <taxon>Prymnesiophyceae</taxon>
        <taxon>Prymnesiales</taxon>
        <taxon>Prymnesiaceae</taxon>
        <taxon>Haptolina</taxon>
    </lineage>
</organism>
<reference evidence="8" key="1">
    <citation type="submission" date="2021-01" db="EMBL/GenBank/DDBJ databases">
        <authorList>
            <person name="Corre E."/>
            <person name="Pelletier E."/>
            <person name="Niang G."/>
            <person name="Scheremetjew M."/>
            <person name="Finn R."/>
            <person name="Kale V."/>
            <person name="Holt S."/>
            <person name="Cochrane G."/>
            <person name="Meng A."/>
            <person name="Brown T."/>
            <person name="Cohen L."/>
        </authorList>
    </citation>
    <scope>NUCLEOTIDE SEQUENCE</scope>
    <source>
        <strain evidence="8">UTEX LB 985</strain>
    </source>
</reference>
<proteinExistence type="predicted"/>
<evidence type="ECO:0000256" key="6">
    <source>
        <dbReference type="SAM" id="Phobius"/>
    </source>
</evidence>
<feature type="transmembrane region" description="Helical" evidence="6">
    <location>
        <begin position="191"/>
        <end position="209"/>
    </location>
</feature>
<accession>A0A7S2DSW5</accession>
<comment type="subcellular location">
    <subcellularLocation>
        <location evidence="1">Cell membrane</location>
        <topology evidence="1">Multi-pass membrane protein</topology>
    </subcellularLocation>
</comment>
<feature type="domain" description="VTT" evidence="7">
    <location>
        <begin position="49"/>
        <end position="174"/>
    </location>
</feature>
<dbReference type="PANTHER" id="PTHR12677:SF59">
    <property type="entry name" value="GOLGI APPARATUS MEMBRANE PROTEIN TVP38-RELATED"/>
    <property type="match status" value="1"/>
</dbReference>
<evidence type="ECO:0000256" key="5">
    <source>
        <dbReference type="ARBA" id="ARBA00023136"/>
    </source>
</evidence>
<keyword evidence="4 6" id="KW-1133">Transmembrane helix</keyword>
<keyword evidence="5 6" id="KW-0472">Membrane</keyword>
<keyword evidence="3 6" id="KW-0812">Transmembrane</keyword>
<name>A0A7S2DSW5_9EUKA</name>
<evidence type="ECO:0000313" key="8">
    <source>
        <dbReference type="EMBL" id="CAD9463445.1"/>
    </source>
</evidence>
<dbReference type="AlphaFoldDB" id="A0A7S2DSW5"/>